<sequence>MTIEFSKPLGVQETPIPGVVLYDLPVHGDNRGWFKENWQREKMIALGLPDFRPVQNNISFNEKAGTTRGIHAEPWDKFISVATGRIFGAWVDLREGPSFGAVFTTELDASQAIFIPRGVGNAFQTLEDNTAYTYLVNDHWSADAQGQYTFLNLADESAAIQWPIPLDKAELSDKDKAHPRLADVLPMAPKKSLVLGADGQLGKALRDIYAGDDSVEFANRAEFDLASADSYSSRNWKNYSTIINAAAYTAVDAAETRDGRAAAWEINVNAVARLARLAVEHDLTLVHISSDYVFDGGRDIHDESESFTPLGVYGQTKAAGDAVVSVVPRHYIVRTSWVIGEGNNFVRTMASLAQRGIKPSVVNDQVGRLAFTQDIAAGIRHLLQSGAAYGTYNLSNSGDPQSWADIAADVFELAGSSRDDVTGVSTAQYFEGKAAAPRPLNSALDLGKIRTSGFSPRHSRDALSEYLQ</sequence>
<evidence type="ECO:0000256" key="5">
    <source>
        <dbReference type="RuleBase" id="RU364082"/>
    </source>
</evidence>
<feature type="domain" description="RmlD-like substrate binding" evidence="6">
    <location>
        <begin position="193"/>
        <end position="468"/>
    </location>
</feature>
<dbReference type="InterPro" id="IPR036291">
    <property type="entry name" value="NAD(P)-bd_dom_sf"/>
</dbReference>
<dbReference type="Gene3D" id="3.40.50.720">
    <property type="entry name" value="NAD(P)-binding Rossmann-like Domain"/>
    <property type="match status" value="1"/>
</dbReference>
<name>A0AAU8EWB2_9MICC</name>
<accession>A0AAU8EWB2</accession>
<dbReference type="Gene3D" id="3.90.25.10">
    <property type="entry name" value="UDP-galactose 4-epimerase, domain 1"/>
    <property type="match status" value="1"/>
</dbReference>
<dbReference type="CDD" id="cd05254">
    <property type="entry name" value="dTDP_HR_like_SDR_e"/>
    <property type="match status" value="1"/>
</dbReference>
<dbReference type="Pfam" id="PF00908">
    <property type="entry name" value="dTDP_sugar_isom"/>
    <property type="match status" value="1"/>
</dbReference>
<dbReference type="SUPFAM" id="SSF51735">
    <property type="entry name" value="NAD(P)-binding Rossmann-fold domains"/>
    <property type="match status" value="1"/>
</dbReference>
<dbReference type="AlphaFoldDB" id="A0AAU8EWB2"/>
<dbReference type="InterPro" id="IPR000888">
    <property type="entry name" value="RmlC-like"/>
</dbReference>
<dbReference type="RefSeq" id="WP_353712951.1">
    <property type="nucleotide sequence ID" value="NZ_CP159279.1"/>
</dbReference>
<evidence type="ECO:0000256" key="4">
    <source>
        <dbReference type="PIRSR" id="PIRSR600888-3"/>
    </source>
</evidence>
<reference evidence="7" key="1">
    <citation type="submission" date="2024-06" db="EMBL/GenBank/DDBJ databases">
        <title>Biodegradation of dimethachlon by Arthrobacter sp. K5: mechanistic insights and ecological implications.</title>
        <authorList>
            <person name="Hu S."/>
            <person name="Lu P."/>
        </authorList>
    </citation>
    <scope>NUCLEOTIDE SEQUENCE</scope>
    <source>
        <strain evidence="7">K5</strain>
    </source>
</reference>
<protein>
    <recommendedName>
        <fullName evidence="5">dTDP-4-dehydrorhamnose reductase</fullName>
        <ecNumber evidence="5">1.1.1.133</ecNumber>
    </recommendedName>
</protein>
<evidence type="ECO:0000256" key="3">
    <source>
        <dbReference type="PIRSR" id="PIRSR600888-1"/>
    </source>
</evidence>
<dbReference type="PANTHER" id="PTHR10491:SF4">
    <property type="entry name" value="METHIONINE ADENOSYLTRANSFERASE 2 SUBUNIT BETA"/>
    <property type="match status" value="1"/>
</dbReference>
<comment type="similarity">
    <text evidence="1">Belongs to the dTDP-4-dehydrorhamnose 3,5-epimerase family.</text>
</comment>
<keyword evidence="5" id="KW-0560">Oxidoreductase</keyword>
<dbReference type="GO" id="GO:0008830">
    <property type="term" value="F:dTDP-4-dehydrorhamnose 3,5-epimerase activity"/>
    <property type="evidence" value="ECO:0007669"/>
    <property type="project" value="InterPro"/>
</dbReference>
<dbReference type="SUPFAM" id="SSF51182">
    <property type="entry name" value="RmlC-like cupins"/>
    <property type="match status" value="1"/>
</dbReference>
<dbReference type="InterPro" id="IPR029903">
    <property type="entry name" value="RmlD-like-bd"/>
</dbReference>
<evidence type="ECO:0000259" key="6">
    <source>
        <dbReference type="Pfam" id="PF04321"/>
    </source>
</evidence>
<dbReference type="CDD" id="cd00438">
    <property type="entry name" value="cupin_RmlC"/>
    <property type="match status" value="1"/>
</dbReference>
<gene>
    <name evidence="7" type="ORF">ABRP34_08945</name>
</gene>
<dbReference type="InterPro" id="IPR005913">
    <property type="entry name" value="dTDP_dehydrorham_reduct"/>
</dbReference>
<comment type="pathway">
    <text evidence="5">Carbohydrate biosynthesis; dTDP-L-rhamnose biosynthesis.</text>
</comment>
<organism evidence="7">
    <name type="scientific">Arthrobacter sp. K5</name>
    <dbReference type="NCBI Taxonomy" id="2839623"/>
    <lineage>
        <taxon>Bacteria</taxon>
        <taxon>Bacillati</taxon>
        <taxon>Actinomycetota</taxon>
        <taxon>Actinomycetes</taxon>
        <taxon>Micrococcales</taxon>
        <taxon>Micrococcaceae</taxon>
        <taxon>Arthrobacter</taxon>
    </lineage>
</organism>
<dbReference type="GO" id="GO:0008831">
    <property type="term" value="F:dTDP-4-dehydrorhamnose reductase activity"/>
    <property type="evidence" value="ECO:0007669"/>
    <property type="project" value="UniProtKB-EC"/>
</dbReference>
<dbReference type="EC" id="1.1.1.133" evidence="5"/>
<evidence type="ECO:0000313" key="7">
    <source>
        <dbReference type="EMBL" id="XCH13085.1"/>
    </source>
</evidence>
<dbReference type="InterPro" id="IPR014710">
    <property type="entry name" value="RmlC-like_jellyroll"/>
</dbReference>
<dbReference type="Gene3D" id="2.60.120.10">
    <property type="entry name" value="Jelly Rolls"/>
    <property type="match status" value="1"/>
</dbReference>
<evidence type="ECO:0000256" key="2">
    <source>
        <dbReference type="ARBA" id="ARBA00010944"/>
    </source>
</evidence>
<dbReference type="PANTHER" id="PTHR10491">
    <property type="entry name" value="DTDP-4-DEHYDRORHAMNOSE REDUCTASE"/>
    <property type="match status" value="1"/>
</dbReference>
<feature type="active site" description="Proton acceptor" evidence="3">
    <location>
        <position position="71"/>
    </location>
</feature>
<feature type="site" description="Participates in a stacking interaction with the thymidine ring of dTDP-4-oxo-6-deoxyglucose" evidence="4">
    <location>
        <position position="140"/>
    </location>
</feature>
<proteinExistence type="inferred from homology"/>
<comment type="similarity">
    <text evidence="2 5">Belongs to the dTDP-4-dehydrorhamnose reductase family.</text>
</comment>
<dbReference type="Pfam" id="PF04321">
    <property type="entry name" value="RmlD_sub_bind"/>
    <property type="match status" value="1"/>
</dbReference>
<comment type="function">
    <text evidence="5">Catalyzes the reduction of dTDP-6-deoxy-L-lyxo-4-hexulose to yield dTDP-L-rhamnose.</text>
</comment>
<dbReference type="EMBL" id="CP159279">
    <property type="protein sequence ID" value="XCH13085.1"/>
    <property type="molecule type" value="Genomic_DNA"/>
</dbReference>
<evidence type="ECO:0000256" key="1">
    <source>
        <dbReference type="ARBA" id="ARBA00010154"/>
    </source>
</evidence>
<keyword evidence="5" id="KW-0521">NADP</keyword>
<feature type="active site" description="Proton donor" evidence="3">
    <location>
        <position position="134"/>
    </location>
</feature>
<dbReference type="InterPro" id="IPR011051">
    <property type="entry name" value="RmlC_Cupin_sf"/>
</dbReference>